<feature type="signal peptide" evidence="1">
    <location>
        <begin position="1"/>
        <end position="20"/>
    </location>
</feature>
<accession>A0A8J6NGH3</accession>
<evidence type="ECO:0000313" key="3">
    <source>
        <dbReference type="Proteomes" id="UP000614469"/>
    </source>
</evidence>
<evidence type="ECO:0000256" key="1">
    <source>
        <dbReference type="SAM" id="SignalP"/>
    </source>
</evidence>
<comment type="caution">
    <text evidence="2">The sequence shown here is derived from an EMBL/GenBank/DDBJ whole genome shotgun (WGS) entry which is preliminary data.</text>
</comment>
<feature type="chain" id="PRO_5035283226" evidence="1">
    <location>
        <begin position="21"/>
        <end position="156"/>
    </location>
</feature>
<dbReference type="GO" id="GO:0004180">
    <property type="term" value="F:carboxypeptidase activity"/>
    <property type="evidence" value="ECO:0007669"/>
    <property type="project" value="UniProtKB-KW"/>
</dbReference>
<dbReference type="EMBL" id="JACNJN010000059">
    <property type="protein sequence ID" value="MBC8334311.1"/>
    <property type="molecule type" value="Genomic_DNA"/>
</dbReference>
<gene>
    <name evidence="2" type="ORF">H8E29_03515</name>
</gene>
<keyword evidence="1" id="KW-0732">Signal</keyword>
<dbReference type="PROSITE" id="PS51257">
    <property type="entry name" value="PROKAR_LIPOPROTEIN"/>
    <property type="match status" value="1"/>
</dbReference>
<keyword evidence="2" id="KW-0378">Hydrolase</keyword>
<dbReference type="Gene3D" id="2.60.40.1120">
    <property type="entry name" value="Carboxypeptidase-like, regulatory domain"/>
    <property type="match status" value="1"/>
</dbReference>
<dbReference type="InterPro" id="IPR013784">
    <property type="entry name" value="Carb-bd-like_fold"/>
</dbReference>
<reference evidence="2 3" key="1">
    <citation type="submission" date="2020-08" db="EMBL/GenBank/DDBJ databases">
        <title>Bridging the membrane lipid divide: bacteria of the FCB group superphylum have the potential to synthesize archaeal ether lipids.</title>
        <authorList>
            <person name="Villanueva L."/>
            <person name="Von Meijenfeldt F.A.B."/>
            <person name="Westbye A.B."/>
            <person name="Yadav S."/>
            <person name="Hopmans E.C."/>
            <person name="Dutilh B.E."/>
            <person name="Sinninghe Damste J.S."/>
        </authorList>
    </citation>
    <scope>NUCLEOTIDE SEQUENCE [LARGE SCALE GENOMIC DNA]</scope>
    <source>
        <strain evidence="2">NIOZ-UU36</strain>
    </source>
</reference>
<dbReference type="AlphaFoldDB" id="A0A8J6NGH3"/>
<dbReference type="Pfam" id="PF13620">
    <property type="entry name" value="CarboxypepD_reg"/>
    <property type="match status" value="1"/>
</dbReference>
<keyword evidence="2" id="KW-0121">Carboxypeptidase</keyword>
<dbReference type="GO" id="GO:0030246">
    <property type="term" value="F:carbohydrate binding"/>
    <property type="evidence" value="ECO:0007669"/>
    <property type="project" value="InterPro"/>
</dbReference>
<keyword evidence="2" id="KW-0645">Protease</keyword>
<proteinExistence type="predicted"/>
<protein>
    <submittedName>
        <fullName evidence="2">Carboxypeptidase regulatory-like domain-containing protein</fullName>
    </submittedName>
</protein>
<sequence>MHRIPPVLLMLALAMIFLMGCGPSTEEIATMTAAAWTPTPKPTSTPPPTPTSTPIPYDLTVTVTDADGYPISGASVVLAELGEEEEMATQVSDTSGQVFWTNLPVETVSLSILGQGYFAGELSQSIERGPNDFSVSLERDPFGLLPSVMHQDKKLL</sequence>
<organism evidence="2 3">
    <name type="scientific">Candidatus Desulfolinea nitratireducens</name>
    <dbReference type="NCBI Taxonomy" id="2841698"/>
    <lineage>
        <taxon>Bacteria</taxon>
        <taxon>Bacillati</taxon>
        <taxon>Chloroflexota</taxon>
        <taxon>Anaerolineae</taxon>
        <taxon>Anaerolineales</taxon>
        <taxon>Anaerolineales incertae sedis</taxon>
        <taxon>Candidatus Desulfolinea</taxon>
    </lineage>
</organism>
<evidence type="ECO:0000313" key="2">
    <source>
        <dbReference type="EMBL" id="MBC8334311.1"/>
    </source>
</evidence>
<dbReference type="Proteomes" id="UP000614469">
    <property type="component" value="Unassembled WGS sequence"/>
</dbReference>
<name>A0A8J6NGH3_9CHLR</name>
<dbReference type="SUPFAM" id="SSF49452">
    <property type="entry name" value="Starch-binding domain-like"/>
    <property type="match status" value="1"/>
</dbReference>